<dbReference type="Gene3D" id="3.90.1200.10">
    <property type="match status" value="1"/>
</dbReference>
<dbReference type="Proteomes" id="UP001055868">
    <property type="component" value="Chromosome"/>
</dbReference>
<dbReference type="InterPro" id="IPR011009">
    <property type="entry name" value="Kinase-like_dom_sf"/>
</dbReference>
<dbReference type="InterPro" id="IPR051678">
    <property type="entry name" value="AGP_Transferase"/>
</dbReference>
<organism evidence="2 3">
    <name type="scientific">Brachybacterium kimchii</name>
    <dbReference type="NCBI Taxonomy" id="2942909"/>
    <lineage>
        <taxon>Bacteria</taxon>
        <taxon>Bacillati</taxon>
        <taxon>Actinomycetota</taxon>
        <taxon>Actinomycetes</taxon>
        <taxon>Micrococcales</taxon>
        <taxon>Dermabacteraceae</taxon>
        <taxon>Brachybacterium</taxon>
    </lineage>
</organism>
<name>A0ABY4N7G5_9MICO</name>
<keyword evidence="3" id="KW-1185">Reference proteome</keyword>
<dbReference type="Pfam" id="PF01636">
    <property type="entry name" value="APH"/>
    <property type="match status" value="1"/>
</dbReference>
<reference evidence="2" key="1">
    <citation type="submission" date="2022-05" db="EMBL/GenBank/DDBJ databases">
        <title>Genomic analysis of Brachybacterium sp. CBA3104.</title>
        <authorList>
            <person name="Roh S.W."/>
            <person name="Kim Y.B."/>
            <person name="Kim Y."/>
        </authorList>
    </citation>
    <scope>NUCLEOTIDE SEQUENCE</scope>
    <source>
        <strain evidence="2">CBA3104</strain>
    </source>
</reference>
<evidence type="ECO:0000313" key="2">
    <source>
        <dbReference type="EMBL" id="UQN29299.1"/>
    </source>
</evidence>
<feature type="domain" description="Aminoglycoside phosphotransferase" evidence="1">
    <location>
        <begin position="41"/>
        <end position="254"/>
    </location>
</feature>
<accession>A0ABY4N7G5</accession>
<dbReference type="Gene3D" id="3.30.200.20">
    <property type="entry name" value="Phosphorylase Kinase, domain 1"/>
    <property type="match status" value="1"/>
</dbReference>
<dbReference type="EMBL" id="CP097218">
    <property type="protein sequence ID" value="UQN29299.1"/>
    <property type="molecule type" value="Genomic_DNA"/>
</dbReference>
<dbReference type="SUPFAM" id="SSF56112">
    <property type="entry name" value="Protein kinase-like (PK-like)"/>
    <property type="match status" value="1"/>
</dbReference>
<dbReference type="InterPro" id="IPR002575">
    <property type="entry name" value="Aminoglycoside_PTrfase"/>
</dbReference>
<protein>
    <submittedName>
        <fullName evidence="2">Phosphotransferase</fullName>
    </submittedName>
</protein>
<sequence length="313" mass="34316">MHGVSAEGVEGVEGAEGAEYDLDPELRRWLHPLFGEVELVRPLVGGITGQMLQLRRADGGDDLVVRRWRRTGSEEQDRVRREVTGLEALAASGLSIPRLLAADPDGSGSGLPTTVTTFLPGRVELDPPDLREWVRRLAEMLVRIHAVPPPALKTCEYMPYAQHPWLVALDDAGLARDAHELASRTPDPSTAVLSHGDFQHFNVLWEGAERPRIRAVVDWPTAGLADRGLDVGHCRLNLAVLFSADAAMWFLEDYEQVAGVRVAPAADVAQLLGFSDQWPGFIPIQVAGRRAVDGPGMARRVQETIRRTLDRSG</sequence>
<evidence type="ECO:0000313" key="3">
    <source>
        <dbReference type="Proteomes" id="UP001055868"/>
    </source>
</evidence>
<dbReference type="PANTHER" id="PTHR21310">
    <property type="entry name" value="AMINOGLYCOSIDE PHOSPHOTRANSFERASE-RELATED-RELATED"/>
    <property type="match status" value="1"/>
</dbReference>
<gene>
    <name evidence="2" type="ORF">M4486_16945</name>
</gene>
<evidence type="ECO:0000259" key="1">
    <source>
        <dbReference type="Pfam" id="PF01636"/>
    </source>
</evidence>
<dbReference type="RefSeq" id="WP_249478501.1">
    <property type="nucleotide sequence ID" value="NZ_CP097218.1"/>
</dbReference>
<proteinExistence type="predicted"/>